<organism evidence="2 3">
    <name type="scientific">Mesorhabditis spiculigera</name>
    <dbReference type="NCBI Taxonomy" id="96644"/>
    <lineage>
        <taxon>Eukaryota</taxon>
        <taxon>Metazoa</taxon>
        <taxon>Ecdysozoa</taxon>
        <taxon>Nematoda</taxon>
        <taxon>Chromadorea</taxon>
        <taxon>Rhabditida</taxon>
        <taxon>Rhabditina</taxon>
        <taxon>Rhabditomorpha</taxon>
        <taxon>Rhabditoidea</taxon>
        <taxon>Rhabditidae</taxon>
        <taxon>Mesorhabditinae</taxon>
        <taxon>Mesorhabditis</taxon>
    </lineage>
</organism>
<feature type="non-terminal residue" evidence="2">
    <location>
        <position position="1"/>
    </location>
</feature>
<sequence>MLALIRLPTRLLRERRTVSLSQHPHQAPSRAAPAASLQQRQVLQLLKRSDDYSRFKHTVSTHNFDKHSSGHDYFLLWNIYPKQYHNQIYDFAPAIFHYQYRHDHLKLEFCFYNCVSRVHHRREKHVGNQPPKYYCFVRRFEHYLGYGIPNYRTWEQQHKCPNDCGKTGNSQPPFRVDRSYEHRICNEQFADYRRCSVNRDVARYVNVQFDQHKNKQHDYDGKEFLYCNTSFVVTHSYDFRSYLYGIRRNHVFRDWLYL</sequence>
<dbReference type="EMBL" id="CATQJA010002635">
    <property type="protein sequence ID" value="CAJ0574999.1"/>
    <property type="molecule type" value="Genomic_DNA"/>
</dbReference>
<feature type="region of interest" description="Disordered" evidence="1">
    <location>
        <begin position="18"/>
        <end position="37"/>
    </location>
</feature>
<comment type="caution">
    <text evidence="2">The sequence shown here is derived from an EMBL/GenBank/DDBJ whole genome shotgun (WGS) entry which is preliminary data.</text>
</comment>
<proteinExistence type="predicted"/>
<accession>A0AA36CU16</accession>
<evidence type="ECO:0000313" key="2">
    <source>
        <dbReference type="EMBL" id="CAJ0574999.1"/>
    </source>
</evidence>
<keyword evidence="3" id="KW-1185">Reference proteome</keyword>
<gene>
    <name evidence="2" type="ORF">MSPICULIGERA_LOCUS13318</name>
</gene>
<dbReference type="AlphaFoldDB" id="A0AA36CU16"/>
<reference evidence="2" key="1">
    <citation type="submission" date="2023-06" db="EMBL/GenBank/DDBJ databases">
        <authorList>
            <person name="Delattre M."/>
        </authorList>
    </citation>
    <scope>NUCLEOTIDE SEQUENCE</scope>
    <source>
        <strain evidence="2">AF72</strain>
    </source>
</reference>
<evidence type="ECO:0000256" key="1">
    <source>
        <dbReference type="SAM" id="MobiDB-lite"/>
    </source>
</evidence>
<protein>
    <submittedName>
        <fullName evidence="2">Uncharacterized protein</fullName>
    </submittedName>
</protein>
<dbReference type="Proteomes" id="UP001177023">
    <property type="component" value="Unassembled WGS sequence"/>
</dbReference>
<name>A0AA36CU16_9BILA</name>
<evidence type="ECO:0000313" key="3">
    <source>
        <dbReference type="Proteomes" id="UP001177023"/>
    </source>
</evidence>